<proteinExistence type="predicted"/>
<protein>
    <submittedName>
        <fullName evidence="1">Uncharacterized protein</fullName>
    </submittedName>
</protein>
<reference evidence="1 2" key="1">
    <citation type="submission" date="2021-06" db="EMBL/GenBank/DDBJ databases">
        <title>Caerostris darwini draft genome.</title>
        <authorList>
            <person name="Kono N."/>
            <person name="Arakawa K."/>
        </authorList>
    </citation>
    <scope>NUCLEOTIDE SEQUENCE [LARGE SCALE GENOMIC DNA]</scope>
</reference>
<keyword evidence="2" id="KW-1185">Reference proteome</keyword>
<dbReference type="Proteomes" id="UP001054837">
    <property type="component" value="Unassembled WGS sequence"/>
</dbReference>
<name>A0AAV4UY16_9ARAC</name>
<dbReference type="AlphaFoldDB" id="A0AAV4UY16"/>
<sequence>MLISIRLELVPRHIETSTGRVTYVKLVISSVYQSNPQVQLFNPLIILNSISSVYQSNPQISSSIHQLNPTPQSANRILKTISSVHQSNPQNYQSNLQIHFLNHPLQSLNPLINPPIKASNPPL</sequence>
<comment type="caution">
    <text evidence="1">The sequence shown here is derived from an EMBL/GenBank/DDBJ whole genome shotgun (WGS) entry which is preliminary data.</text>
</comment>
<organism evidence="1 2">
    <name type="scientific">Caerostris darwini</name>
    <dbReference type="NCBI Taxonomy" id="1538125"/>
    <lineage>
        <taxon>Eukaryota</taxon>
        <taxon>Metazoa</taxon>
        <taxon>Ecdysozoa</taxon>
        <taxon>Arthropoda</taxon>
        <taxon>Chelicerata</taxon>
        <taxon>Arachnida</taxon>
        <taxon>Araneae</taxon>
        <taxon>Araneomorphae</taxon>
        <taxon>Entelegynae</taxon>
        <taxon>Araneoidea</taxon>
        <taxon>Araneidae</taxon>
        <taxon>Caerostris</taxon>
    </lineage>
</organism>
<gene>
    <name evidence="1" type="ORF">CDAR_35851</name>
</gene>
<evidence type="ECO:0000313" key="2">
    <source>
        <dbReference type="Proteomes" id="UP001054837"/>
    </source>
</evidence>
<evidence type="ECO:0000313" key="1">
    <source>
        <dbReference type="EMBL" id="GIY62549.1"/>
    </source>
</evidence>
<accession>A0AAV4UY16</accession>
<dbReference type="EMBL" id="BPLQ01012103">
    <property type="protein sequence ID" value="GIY62549.1"/>
    <property type="molecule type" value="Genomic_DNA"/>
</dbReference>